<reference evidence="2" key="1">
    <citation type="submission" date="2016-06" db="EMBL/GenBank/DDBJ databases">
        <title>Parallel loss of symbiosis genes in relatives of nitrogen-fixing non-legume Parasponia.</title>
        <authorList>
            <person name="Van Velzen R."/>
            <person name="Holmer R."/>
            <person name="Bu F."/>
            <person name="Rutten L."/>
            <person name="Van Zeijl A."/>
            <person name="Liu W."/>
            <person name="Santuari L."/>
            <person name="Cao Q."/>
            <person name="Sharma T."/>
            <person name="Shen D."/>
            <person name="Roswanjaya Y."/>
            <person name="Wardhani T."/>
            <person name="Kalhor M.S."/>
            <person name="Jansen J."/>
            <person name="Van den Hoogen J."/>
            <person name="Gungor B."/>
            <person name="Hartog M."/>
            <person name="Hontelez J."/>
            <person name="Verver J."/>
            <person name="Yang W.-C."/>
            <person name="Schijlen E."/>
            <person name="Repin R."/>
            <person name="Schilthuizen M."/>
            <person name="Schranz E."/>
            <person name="Heidstra R."/>
            <person name="Miyata K."/>
            <person name="Fedorova E."/>
            <person name="Kohlen W."/>
            <person name="Bisseling T."/>
            <person name="Smit S."/>
            <person name="Geurts R."/>
        </authorList>
    </citation>
    <scope>NUCLEOTIDE SEQUENCE [LARGE SCALE GENOMIC DNA]</scope>
    <source>
        <strain evidence="2">cv. WU1-14</strain>
    </source>
</reference>
<dbReference type="EMBL" id="JXTB01000451">
    <property type="protein sequence ID" value="PON39916.1"/>
    <property type="molecule type" value="Genomic_DNA"/>
</dbReference>
<proteinExistence type="predicted"/>
<keyword evidence="2" id="KW-1185">Reference proteome</keyword>
<dbReference type="Proteomes" id="UP000237105">
    <property type="component" value="Unassembled WGS sequence"/>
</dbReference>
<comment type="caution">
    <text evidence="1">The sequence shown here is derived from an EMBL/GenBank/DDBJ whole genome shotgun (WGS) entry which is preliminary data.</text>
</comment>
<sequence length="113" mass="13429">MPFRKLEKLWNEFQPGPQNLRYVNLSFSKNLICLPDLFRANLRRLNLEGCTSLVELAPLRFQNVLTEEETKQIENNVEFIRDEICGEEYSFSNYEHFGNIELLDSKWKGRIDD</sequence>
<dbReference type="AlphaFoldDB" id="A0A2P5ATN0"/>
<dbReference type="Gene3D" id="3.80.10.10">
    <property type="entry name" value="Ribonuclease Inhibitor"/>
    <property type="match status" value="1"/>
</dbReference>
<accession>A0A2P5ATN0</accession>
<dbReference type="InterPro" id="IPR032675">
    <property type="entry name" value="LRR_dom_sf"/>
</dbReference>
<organism evidence="1 2">
    <name type="scientific">Parasponia andersonii</name>
    <name type="common">Sponia andersonii</name>
    <dbReference type="NCBI Taxonomy" id="3476"/>
    <lineage>
        <taxon>Eukaryota</taxon>
        <taxon>Viridiplantae</taxon>
        <taxon>Streptophyta</taxon>
        <taxon>Embryophyta</taxon>
        <taxon>Tracheophyta</taxon>
        <taxon>Spermatophyta</taxon>
        <taxon>Magnoliopsida</taxon>
        <taxon>eudicotyledons</taxon>
        <taxon>Gunneridae</taxon>
        <taxon>Pentapetalae</taxon>
        <taxon>rosids</taxon>
        <taxon>fabids</taxon>
        <taxon>Rosales</taxon>
        <taxon>Cannabaceae</taxon>
        <taxon>Parasponia</taxon>
    </lineage>
</organism>
<name>A0A2P5ATN0_PARAD</name>
<dbReference type="OrthoDB" id="1073078at2759"/>
<gene>
    <name evidence="1" type="ORF">PanWU01x14_301180</name>
</gene>
<evidence type="ECO:0000313" key="1">
    <source>
        <dbReference type="EMBL" id="PON39916.1"/>
    </source>
</evidence>
<evidence type="ECO:0008006" key="3">
    <source>
        <dbReference type="Google" id="ProtNLM"/>
    </source>
</evidence>
<protein>
    <recommendedName>
        <fullName evidence="3">LRR domain containing protein</fullName>
    </recommendedName>
</protein>
<evidence type="ECO:0000313" key="2">
    <source>
        <dbReference type="Proteomes" id="UP000237105"/>
    </source>
</evidence>